<comment type="caution">
    <text evidence="3">The sequence shown here is derived from an EMBL/GenBank/DDBJ whole genome shotgun (WGS) entry which is preliminary data.</text>
</comment>
<sequence>MSFILESTIPNDIGSGHGQQYTYRTTITNSGITNHFTGTFDAHATQHWHSQDNVLFYQHPRVAHGAQNSLDSNNGVNRSEMALSAPYQPGTGGSQRSSGQDIMRSQACPVSRDWERFRDIMYSIYIKEGRSLKDLMESIDSKEAFVQYSRASLHELFGHSRREWKVGTVHFVTVQEPSITLTWSWQELFQLCESISVLSQSGVMSCLNYSLQQLLGAIGPSVILLDPNFIICFWKIAMTVRELDVRGVPEVDTYFYTIFGLYLECIRNSLSTFHPAHALVDFVTWLARRFRTFTQNREALSVRHQDTKRWLSTKGTFDARRKVFNEDLRWAYNQALRDKKSEKSFPVTSIEAEYHYYWCRMKDSDSQEGVLLQLDYLNAMSLRSQQYPETFAQGLWERLYAQCSAKKDMPQAQGMRLAFTAHVYTFVSVTNWLTKRSWRMKKPAGAPIFKTNMEKVINLLWWVEPEIEKLKIETLREGQVRQLTQIYTRIGCDHSQCGDNQCCMWAEHFSKMLVMWYKETSLSRRVMNSPPPLLNKKARQVLIQNCAGVKIVGKHSGSYGDVDTH</sequence>
<organism evidence="3 4">
    <name type="scientific">Apiospora phragmitis</name>
    <dbReference type="NCBI Taxonomy" id="2905665"/>
    <lineage>
        <taxon>Eukaryota</taxon>
        <taxon>Fungi</taxon>
        <taxon>Dikarya</taxon>
        <taxon>Ascomycota</taxon>
        <taxon>Pezizomycotina</taxon>
        <taxon>Sordariomycetes</taxon>
        <taxon>Xylariomycetidae</taxon>
        <taxon>Amphisphaeriales</taxon>
        <taxon>Apiosporaceae</taxon>
        <taxon>Apiospora</taxon>
    </lineage>
</organism>
<evidence type="ECO:0000259" key="2">
    <source>
        <dbReference type="Pfam" id="PF14420"/>
    </source>
</evidence>
<proteinExistence type="predicted"/>
<evidence type="ECO:0000313" key="4">
    <source>
        <dbReference type="Proteomes" id="UP001480595"/>
    </source>
</evidence>
<feature type="region of interest" description="Disordered" evidence="1">
    <location>
        <begin position="83"/>
        <end position="102"/>
    </location>
</feature>
<name>A0ABR1VEF8_9PEZI</name>
<dbReference type="Proteomes" id="UP001480595">
    <property type="component" value="Unassembled WGS sequence"/>
</dbReference>
<dbReference type="RefSeq" id="XP_066716907.1">
    <property type="nucleotide sequence ID" value="XM_066857638.1"/>
</dbReference>
<dbReference type="GeneID" id="92090701"/>
<feature type="domain" description="Clr5" evidence="2">
    <location>
        <begin position="112"/>
        <end position="146"/>
    </location>
</feature>
<evidence type="ECO:0000313" key="3">
    <source>
        <dbReference type="EMBL" id="KAK8069613.1"/>
    </source>
</evidence>
<dbReference type="Pfam" id="PF14420">
    <property type="entry name" value="Clr5"/>
    <property type="match status" value="1"/>
</dbReference>
<dbReference type="InterPro" id="IPR025676">
    <property type="entry name" value="Clr5_dom"/>
</dbReference>
<keyword evidence="4" id="KW-1185">Reference proteome</keyword>
<reference evidence="3 4" key="1">
    <citation type="submission" date="2023-01" db="EMBL/GenBank/DDBJ databases">
        <title>Analysis of 21 Apiospora genomes using comparative genomics revels a genus with tremendous synthesis potential of carbohydrate active enzymes and secondary metabolites.</title>
        <authorList>
            <person name="Sorensen T."/>
        </authorList>
    </citation>
    <scope>NUCLEOTIDE SEQUENCE [LARGE SCALE GENOMIC DNA]</scope>
    <source>
        <strain evidence="3 4">CBS 135458</strain>
    </source>
</reference>
<gene>
    <name evidence="3" type="ORF">PG994_006229</name>
</gene>
<dbReference type="EMBL" id="JAQQWL010000006">
    <property type="protein sequence ID" value="KAK8069613.1"/>
    <property type="molecule type" value="Genomic_DNA"/>
</dbReference>
<evidence type="ECO:0000256" key="1">
    <source>
        <dbReference type="SAM" id="MobiDB-lite"/>
    </source>
</evidence>
<accession>A0ABR1VEF8</accession>
<protein>
    <recommendedName>
        <fullName evidence="2">Clr5 domain-containing protein</fullName>
    </recommendedName>
</protein>